<dbReference type="GO" id="GO:0005634">
    <property type="term" value="C:nucleus"/>
    <property type="evidence" value="ECO:0007669"/>
    <property type="project" value="TreeGrafter"/>
</dbReference>
<keyword evidence="1" id="KW-0472">Membrane</keyword>
<dbReference type="InterPro" id="IPR027417">
    <property type="entry name" value="P-loop_NTPase"/>
</dbReference>
<dbReference type="Gene3D" id="3.40.50.300">
    <property type="entry name" value="P-loop containing nucleotide triphosphate hydrolases"/>
    <property type="match status" value="1"/>
</dbReference>
<gene>
    <name evidence="3" type="ORF">Tci_372447</name>
</gene>
<evidence type="ECO:0000256" key="1">
    <source>
        <dbReference type="SAM" id="Phobius"/>
    </source>
</evidence>
<dbReference type="GO" id="GO:0016887">
    <property type="term" value="F:ATP hydrolysis activity"/>
    <property type="evidence" value="ECO:0007669"/>
    <property type="project" value="InterPro"/>
</dbReference>
<dbReference type="GO" id="GO:0051228">
    <property type="term" value="P:mitotic spindle disassembly"/>
    <property type="evidence" value="ECO:0007669"/>
    <property type="project" value="TreeGrafter"/>
</dbReference>
<dbReference type="PANTHER" id="PTHR23077:SF200">
    <property type="entry name" value="CELL DIVISION CONTROL PROTEIN 48 HOMOLOG E"/>
    <property type="match status" value="1"/>
</dbReference>
<dbReference type="InterPro" id="IPR003959">
    <property type="entry name" value="ATPase_AAA_core"/>
</dbReference>
<keyword evidence="3" id="KW-0131">Cell cycle</keyword>
<dbReference type="Pfam" id="PF00004">
    <property type="entry name" value="AAA"/>
    <property type="match status" value="1"/>
</dbReference>
<organism evidence="3">
    <name type="scientific">Tanacetum cinerariifolium</name>
    <name type="common">Dalmatian daisy</name>
    <name type="synonym">Chrysanthemum cinerariifolium</name>
    <dbReference type="NCBI Taxonomy" id="118510"/>
    <lineage>
        <taxon>Eukaryota</taxon>
        <taxon>Viridiplantae</taxon>
        <taxon>Streptophyta</taxon>
        <taxon>Embryophyta</taxon>
        <taxon>Tracheophyta</taxon>
        <taxon>Spermatophyta</taxon>
        <taxon>Magnoliopsida</taxon>
        <taxon>eudicotyledons</taxon>
        <taxon>Gunneridae</taxon>
        <taxon>Pentapetalae</taxon>
        <taxon>asterids</taxon>
        <taxon>campanulids</taxon>
        <taxon>Asterales</taxon>
        <taxon>Asteraceae</taxon>
        <taxon>Asteroideae</taxon>
        <taxon>Anthemideae</taxon>
        <taxon>Anthemidinae</taxon>
        <taxon>Tanacetum</taxon>
    </lineage>
</organism>
<keyword evidence="1" id="KW-0812">Transmembrane</keyword>
<evidence type="ECO:0000313" key="3">
    <source>
        <dbReference type="EMBL" id="GEY00473.1"/>
    </source>
</evidence>
<feature type="transmembrane region" description="Helical" evidence="1">
    <location>
        <begin position="74"/>
        <end position="92"/>
    </location>
</feature>
<dbReference type="GO" id="GO:0097352">
    <property type="term" value="P:autophagosome maturation"/>
    <property type="evidence" value="ECO:0007669"/>
    <property type="project" value="TreeGrafter"/>
</dbReference>
<dbReference type="GO" id="GO:0005524">
    <property type="term" value="F:ATP binding"/>
    <property type="evidence" value="ECO:0007669"/>
    <property type="project" value="InterPro"/>
</dbReference>
<dbReference type="GO" id="GO:0005829">
    <property type="term" value="C:cytosol"/>
    <property type="evidence" value="ECO:0007669"/>
    <property type="project" value="TreeGrafter"/>
</dbReference>
<name>A0A699HDC4_TANCI</name>
<proteinExistence type="predicted"/>
<dbReference type="InterPro" id="IPR050168">
    <property type="entry name" value="AAA_ATPase_domain"/>
</dbReference>
<dbReference type="SUPFAM" id="SSF52540">
    <property type="entry name" value="P-loop containing nucleoside triphosphate hydrolases"/>
    <property type="match status" value="1"/>
</dbReference>
<reference evidence="3" key="1">
    <citation type="journal article" date="2019" name="Sci. Rep.">
        <title>Draft genome of Tanacetum cinerariifolium, the natural source of mosquito coil.</title>
        <authorList>
            <person name="Yamashiro T."/>
            <person name="Shiraishi A."/>
            <person name="Satake H."/>
            <person name="Nakayama K."/>
        </authorList>
    </citation>
    <scope>NUCLEOTIDE SEQUENCE</scope>
</reference>
<dbReference type="PANTHER" id="PTHR23077">
    <property type="entry name" value="AAA-FAMILY ATPASE"/>
    <property type="match status" value="1"/>
</dbReference>
<dbReference type="GO" id="GO:0034098">
    <property type="term" value="C:VCP-NPL4-UFD1 AAA ATPase complex"/>
    <property type="evidence" value="ECO:0007669"/>
    <property type="project" value="TreeGrafter"/>
</dbReference>
<keyword evidence="3" id="KW-0132">Cell division</keyword>
<dbReference type="EMBL" id="BKCJ010144934">
    <property type="protein sequence ID" value="GEY00473.1"/>
    <property type="molecule type" value="Genomic_DNA"/>
</dbReference>
<evidence type="ECO:0000259" key="2">
    <source>
        <dbReference type="Pfam" id="PF00004"/>
    </source>
</evidence>
<dbReference type="AlphaFoldDB" id="A0A699HDC4"/>
<dbReference type="Gene3D" id="1.10.8.60">
    <property type="match status" value="1"/>
</dbReference>
<dbReference type="GO" id="GO:0030970">
    <property type="term" value="P:retrograde protein transport, ER to cytosol"/>
    <property type="evidence" value="ECO:0007669"/>
    <property type="project" value="TreeGrafter"/>
</dbReference>
<sequence>MGYILIKHASAGNPVGGAADRVLNQLLTKMDGMSAKKTVFIIRATNRPDIIDPALLHPGHLHQLIYIPLPNKGSQVLLIAVILFLSYIYQLLHRRTRYGIMTPKMVTSLNCGDEAGPVEIKFIRQQIM</sequence>
<feature type="domain" description="ATPase AAA-type core" evidence="2">
    <location>
        <begin position="15"/>
        <end position="69"/>
    </location>
</feature>
<comment type="caution">
    <text evidence="3">The sequence shown here is derived from an EMBL/GenBank/DDBJ whole genome shotgun (WGS) entry which is preliminary data.</text>
</comment>
<keyword evidence="1" id="KW-1133">Transmembrane helix</keyword>
<protein>
    <submittedName>
        <fullName evidence="3">Cell division cycle 48-like protein</fullName>
    </submittedName>
</protein>
<dbReference type="GO" id="GO:0031593">
    <property type="term" value="F:polyubiquitin modification-dependent protein binding"/>
    <property type="evidence" value="ECO:0007669"/>
    <property type="project" value="TreeGrafter"/>
</dbReference>
<dbReference type="GO" id="GO:0051301">
    <property type="term" value="P:cell division"/>
    <property type="evidence" value="ECO:0007669"/>
    <property type="project" value="UniProtKB-KW"/>
</dbReference>
<accession>A0A699HDC4</accession>